<accession>A0A6B1DRJ4</accession>
<keyword evidence="4 8" id="KW-0812">Transmembrane</keyword>
<dbReference type="PANTHER" id="PTHR30071:SF1">
    <property type="entry name" value="CYTOCHROME B_B6 PROTEIN-RELATED"/>
    <property type="match status" value="1"/>
</dbReference>
<reference evidence="10" key="1">
    <citation type="submission" date="2019-09" db="EMBL/GenBank/DDBJ databases">
        <title>Characterisation of the sponge microbiome using genome-centric metagenomics.</title>
        <authorList>
            <person name="Engelberts J.P."/>
            <person name="Robbins S.J."/>
            <person name="De Goeij J.M."/>
            <person name="Aranda M."/>
            <person name="Bell S.C."/>
            <person name="Webster N.S."/>
        </authorList>
    </citation>
    <scope>NUCLEOTIDE SEQUENCE</scope>
    <source>
        <strain evidence="10">SB0662_bin_9</strain>
    </source>
</reference>
<dbReference type="PANTHER" id="PTHR30071">
    <property type="entry name" value="HEME EXPORTER PROTEIN C"/>
    <property type="match status" value="1"/>
</dbReference>
<evidence type="ECO:0000256" key="5">
    <source>
        <dbReference type="ARBA" id="ARBA00022748"/>
    </source>
</evidence>
<evidence type="ECO:0000256" key="3">
    <source>
        <dbReference type="ARBA" id="ARBA00016463"/>
    </source>
</evidence>
<evidence type="ECO:0000256" key="1">
    <source>
        <dbReference type="ARBA" id="ARBA00004141"/>
    </source>
</evidence>
<dbReference type="InterPro" id="IPR002541">
    <property type="entry name" value="Cyt_c_assembly"/>
</dbReference>
<comment type="similarity">
    <text evidence="2">Belongs to the CcmC/CycZ/HelC family.</text>
</comment>
<feature type="transmembrane region" description="Helical" evidence="8">
    <location>
        <begin position="159"/>
        <end position="182"/>
    </location>
</feature>
<dbReference type="GO" id="GO:0020037">
    <property type="term" value="F:heme binding"/>
    <property type="evidence" value="ECO:0007669"/>
    <property type="project" value="InterPro"/>
</dbReference>
<dbReference type="InterPro" id="IPR045062">
    <property type="entry name" value="Cyt_c_biogenesis_CcsA/CcmC"/>
</dbReference>
<organism evidence="10">
    <name type="scientific">Caldilineaceae bacterium SB0662_bin_9</name>
    <dbReference type="NCBI Taxonomy" id="2605258"/>
    <lineage>
        <taxon>Bacteria</taxon>
        <taxon>Bacillati</taxon>
        <taxon>Chloroflexota</taxon>
        <taxon>Caldilineae</taxon>
        <taxon>Caldilineales</taxon>
        <taxon>Caldilineaceae</taxon>
    </lineage>
</organism>
<comment type="caution">
    <text evidence="10">The sequence shown here is derived from an EMBL/GenBank/DDBJ whole genome shotgun (WGS) entry which is preliminary data.</text>
</comment>
<dbReference type="Pfam" id="PF01578">
    <property type="entry name" value="Cytochrom_C_asm"/>
    <property type="match status" value="1"/>
</dbReference>
<feature type="domain" description="Cytochrome c assembly protein" evidence="9">
    <location>
        <begin position="23"/>
        <end position="183"/>
    </location>
</feature>
<dbReference type="EMBL" id="VXPY01000056">
    <property type="protein sequence ID" value="MYD90320.1"/>
    <property type="molecule type" value="Genomic_DNA"/>
</dbReference>
<dbReference type="PRINTS" id="PR01386">
    <property type="entry name" value="CCMCBIOGNSIS"/>
</dbReference>
<gene>
    <name evidence="10" type="ORF">F4Y08_08300</name>
</gene>
<keyword evidence="6 8" id="KW-1133">Transmembrane helix</keyword>
<feature type="transmembrane region" description="Helical" evidence="8">
    <location>
        <begin position="212"/>
        <end position="230"/>
    </location>
</feature>
<dbReference type="InterPro" id="IPR003557">
    <property type="entry name" value="Cyt_c_biogenesis_CcmC"/>
</dbReference>
<evidence type="ECO:0000256" key="4">
    <source>
        <dbReference type="ARBA" id="ARBA00022692"/>
    </source>
</evidence>
<protein>
    <recommendedName>
        <fullName evidence="3">Heme exporter protein C</fullName>
    </recommendedName>
</protein>
<name>A0A6B1DRJ4_9CHLR</name>
<evidence type="ECO:0000313" key="10">
    <source>
        <dbReference type="EMBL" id="MYD90320.1"/>
    </source>
</evidence>
<dbReference type="AlphaFoldDB" id="A0A6B1DRJ4"/>
<dbReference type="GO" id="GO:0015232">
    <property type="term" value="F:heme transmembrane transporter activity"/>
    <property type="evidence" value="ECO:0007669"/>
    <property type="project" value="InterPro"/>
</dbReference>
<evidence type="ECO:0000256" key="6">
    <source>
        <dbReference type="ARBA" id="ARBA00022989"/>
    </source>
</evidence>
<evidence type="ECO:0000256" key="2">
    <source>
        <dbReference type="ARBA" id="ARBA00005840"/>
    </source>
</evidence>
<feature type="transmembrane region" description="Helical" evidence="8">
    <location>
        <begin position="59"/>
        <end position="85"/>
    </location>
</feature>
<feature type="transmembrane region" description="Helical" evidence="8">
    <location>
        <begin position="97"/>
        <end position="117"/>
    </location>
</feature>
<evidence type="ECO:0000256" key="7">
    <source>
        <dbReference type="ARBA" id="ARBA00023136"/>
    </source>
</evidence>
<dbReference type="GO" id="GO:0005886">
    <property type="term" value="C:plasma membrane"/>
    <property type="evidence" value="ECO:0007669"/>
    <property type="project" value="TreeGrafter"/>
</dbReference>
<keyword evidence="7 8" id="KW-0472">Membrane</keyword>
<proteinExistence type="inferred from homology"/>
<comment type="subcellular location">
    <subcellularLocation>
        <location evidence="1">Membrane</location>
        <topology evidence="1">Multi-pass membrane protein</topology>
    </subcellularLocation>
</comment>
<evidence type="ECO:0000256" key="8">
    <source>
        <dbReference type="SAM" id="Phobius"/>
    </source>
</evidence>
<feature type="transmembrane region" description="Helical" evidence="8">
    <location>
        <begin position="22"/>
        <end position="39"/>
    </location>
</feature>
<keyword evidence="5" id="KW-0201">Cytochrome c-type biogenesis</keyword>
<sequence length="249" mass="27646">MAGLAVNGSTQVTLRWHRAHELVTLAAFLSLIAAQWFGLVNARPAANLVGVEQVAQRIFYTHLGTAMAAVTGLALSFVCSLGWLLRKRSDWDLMAAAGVEVGLVASLCLVATGSIWAKPTWNTWWTWDPRLTTTLVLVLVYVAYLILRNGLENPRTRATFAAVYALLAYATVPLTYYSAVWFRSIHPMIFLDDNPTGEGDFGPFLGPTMTSALQWSMLAFVLLALCLVFLRWRMLRLDRTIQILQARLA</sequence>
<evidence type="ECO:0000259" key="9">
    <source>
        <dbReference type="Pfam" id="PF01578"/>
    </source>
</evidence>
<feature type="transmembrane region" description="Helical" evidence="8">
    <location>
        <begin position="129"/>
        <end position="147"/>
    </location>
</feature>
<dbReference type="GO" id="GO:0017004">
    <property type="term" value="P:cytochrome complex assembly"/>
    <property type="evidence" value="ECO:0007669"/>
    <property type="project" value="UniProtKB-KW"/>
</dbReference>